<evidence type="ECO:0000256" key="1">
    <source>
        <dbReference type="ARBA" id="ARBA00005046"/>
    </source>
</evidence>
<reference evidence="4" key="1">
    <citation type="journal article" date="2015" name="Nature">
        <title>Complex archaea that bridge the gap between prokaryotes and eukaryotes.</title>
        <authorList>
            <person name="Spang A."/>
            <person name="Saw J.H."/>
            <person name="Jorgensen S.L."/>
            <person name="Zaremba-Niedzwiedzka K."/>
            <person name="Martijn J."/>
            <person name="Lind A.E."/>
            <person name="van Eijk R."/>
            <person name="Schleper C."/>
            <person name="Guy L."/>
            <person name="Ettema T.J."/>
        </authorList>
    </citation>
    <scope>NUCLEOTIDE SEQUENCE</scope>
</reference>
<protein>
    <recommendedName>
        <fullName evidence="5">Molybdopterin converting factor subunit 1</fullName>
    </recommendedName>
</protein>
<dbReference type="NCBIfam" id="TIGR01682">
    <property type="entry name" value="moaD"/>
    <property type="match status" value="1"/>
</dbReference>
<dbReference type="AlphaFoldDB" id="A0A0F9BLP0"/>
<gene>
    <name evidence="4" type="ORF">LCGC14_2711790</name>
</gene>
<proteinExistence type="predicted"/>
<dbReference type="UniPathway" id="UPA00344"/>
<evidence type="ECO:0000256" key="2">
    <source>
        <dbReference type="ARBA" id="ARBA00022741"/>
    </source>
</evidence>
<accession>A0A0F9BLP0</accession>
<comment type="caution">
    <text evidence="4">The sequence shown here is derived from an EMBL/GenBank/DDBJ whole genome shotgun (WGS) entry which is preliminary data.</text>
</comment>
<dbReference type="InterPro" id="IPR010038">
    <property type="entry name" value="MoaD_arc-typ"/>
</dbReference>
<organism evidence="4">
    <name type="scientific">marine sediment metagenome</name>
    <dbReference type="NCBI Taxonomy" id="412755"/>
    <lineage>
        <taxon>unclassified sequences</taxon>
        <taxon>metagenomes</taxon>
        <taxon>ecological metagenomes</taxon>
    </lineage>
</organism>
<dbReference type="InterPro" id="IPR016155">
    <property type="entry name" value="Mopterin_synth/thiamin_S_b"/>
</dbReference>
<dbReference type="GO" id="GO:0000166">
    <property type="term" value="F:nucleotide binding"/>
    <property type="evidence" value="ECO:0007669"/>
    <property type="project" value="UniProtKB-KW"/>
</dbReference>
<keyword evidence="3" id="KW-0501">Molybdenum cofactor biosynthesis</keyword>
<dbReference type="InterPro" id="IPR012675">
    <property type="entry name" value="Beta-grasp_dom_sf"/>
</dbReference>
<dbReference type="FunFam" id="3.10.20.30:FF:000010">
    <property type="entry name" value="Molybdopterin synthase sulfur carrier subunit"/>
    <property type="match status" value="1"/>
</dbReference>
<dbReference type="CDD" id="cd00754">
    <property type="entry name" value="Ubl_MoaD"/>
    <property type="match status" value="1"/>
</dbReference>
<dbReference type="GO" id="GO:1990133">
    <property type="term" value="C:molybdopterin adenylyltransferase complex"/>
    <property type="evidence" value="ECO:0007669"/>
    <property type="project" value="TreeGrafter"/>
</dbReference>
<evidence type="ECO:0000256" key="3">
    <source>
        <dbReference type="ARBA" id="ARBA00023150"/>
    </source>
</evidence>
<evidence type="ECO:0000313" key="4">
    <source>
        <dbReference type="EMBL" id="KKK91554.1"/>
    </source>
</evidence>
<evidence type="ECO:0008006" key="5">
    <source>
        <dbReference type="Google" id="ProtNLM"/>
    </source>
</evidence>
<comment type="pathway">
    <text evidence="1">Cofactor biosynthesis; molybdopterin biosynthesis.</text>
</comment>
<dbReference type="InterPro" id="IPR044672">
    <property type="entry name" value="MOCS2A"/>
</dbReference>
<dbReference type="PANTHER" id="PTHR33359">
    <property type="entry name" value="MOLYBDOPTERIN SYNTHASE SULFUR CARRIER SUBUNIT"/>
    <property type="match status" value="1"/>
</dbReference>
<dbReference type="Pfam" id="PF02597">
    <property type="entry name" value="ThiS"/>
    <property type="match status" value="1"/>
</dbReference>
<dbReference type="InterPro" id="IPR003749">
    <property type="entry name" value="ThiS/MoaD-like"/>
</dbReference>
<dbReference type="PANTHER" id="PTHR33359:SF1">
    <property type="entry name" value="MOLYBDOPTERIN SYNTHASE SULFUR CARRIER SUBUNIT"/>
    <property type="match status" value="1"/>
</dbReference>
<sequence length="85" mass="9179">MKAKVRLFARLADLAGTRETEVEMGEGLSVAEAFRLLCQRFPELADHADSLMYAVNAEYVPPDHPLRAGDELALIPPVSGGGRAV</sequence>
<dbReference type="SUPFAM" id="SSF54285">
    <property type="entry name" value="MoaD/ThiS"/>
    <property type="match status" value="1"/>
</dbReference>
<dbReference type="Gene3D" id="3.10.20.30">
    <property type="match status" value="1"/>
</dbReference>
<dbReference type="GO" id="GO:0006777">
    <property type="term" value="P:Mo-molybdopterin cofactor biosynthetic process"/>
    <property type="evidence" value="ECO:0007669"/>
    <property type="project" value="UniProtKB-KW"/>
</dbReference>
<dbReference type="NCBIfam" id="TIGR01687">
    <property type="entry name" value="moaD_arch"/>
    <property type="match status" value="1"/>
</dbReference>
<keyword evidence="2" id="KW-0547">Nucleotide-binding</keyword>
<name>A0A0F9BLP0_9ZZZZ</name>
<dbReference type="EMBL" id="LAZR01048601">
    <property type="protein sequence ID" value="KKK91554.1"/>
    <property type="molecule type" value="Genomic_DNA"/>
</dbReference>